<name>A0A1H5WWS8_9FIRM</name>
<keyword evidence="2" id="KW-1185">Reference proteome</keyword>
<organism evidence="1 2">
    <name type="scientific">Lachnospira multipara</name>
    <dbReference type="NCBI Taxonomy" id="28051"/>
    <lineage>
        <taxon>Bacteria</taxon>
        <taxon>Bacillati</taxon>
        <taxon>Bacillota</taxon>
        <taxon>Clostridia</taxon>
        <taxon>Lachnospirales</taxon>
        <taxon>Lachnospiraceae</taxon>
        <taxon>Lachnospira</taxon>
    </lineage>
</organism>
<sequence>MKKEHDFKESRIYKIWSFFYQLKSINIKVPYYFVPACPNCGSYVTGRFVERNNNIVYEEKNSLKHGEIIAPVANVGINNCFCIECSTRFKHDVKIKFITPSELEFEKERRRVNLIYKSKFGKFMEDDDIDGVSKKKNKKNKKHFFRK</sequence>
<reference evidence="1 2" key="1">
    <citation type="submission" date="2016-10" db="EMBL/GenBank/DDBJ databases">
        <authorList>
            <person name="de Groot N.N."/>
        </authorList>
    </citation>
    <scope>NUCLEOTIDE SEQUENCE [LARGE SCALE GENOMIC DNA]</scope>
    <source>
        <strain evidence="1 2">D15d</strain>
    </source>
</reference>
<accession>A0A1H5WWS8</accession>
<dbReference type="RefSeq" id="WP_103953447.1">
    <property type="nucleotide sequence ID" value="NZ_FNUL01000019.1"/>
</dbReference>
<evidence type="ECO:0000313" key="1">
    <source>
        <dbReference type="EMBL" id="SEG03763.1"/>
    </source>
</evidence>
<evidence type="ECO:0000313" key="2">
    <source>
        <dbReference type="Proteomes" id="UP000236726"/>
    </source>
</evidence>
<protein>
    <submittedName>
        <fullName evidence="1">Uncharacterized protein</fullName>
    </submittedName>
</protein>
<proteinExistence type="predicted"/>
<dbReference type="EMBL" id="FNUL01000019">
    <property type="protein sequence ID" value="SEG03763.1"/>
    <property type="molecule type" value="Genomic_DNA"/>
</dbReference>
<gene>
    <name evidence="1" type="ORF">SAMN05216537_11918</name>
</gene>
<dbReference type="AlphaFoldDB" id="A0A1H5WWS8"/>
<dbReference type="Proteomes" id="UP000236726">
    <property type="component" value="Unassembled WGS sequence"/>
</dbReference>